<evidence type="ECO:0000313" key="3">
    <source>
        <dbReference type="Proteomes" id="UP000268093"/>
    </source>
</evidence>
<dbReference type="AlphaFoldDB" id="A0A433D3I3"/>
<dbReference type="Proteomes" id="UP000268093">
    <property type="component" value="Unassembled WGS sequence"/>
</dbReference>
<dbReference type="EMBL" id="RBNI01007440">
    <property type="protein sequence ID" value="RUP45343.1"/>
    <property type="molecule type" value="Genomic_DNA"/>
</dbReference>
<keyword evidence="1" id="KW-0472">Membrane</keyword>
<keyword evidence="1" id="KW-0812">Transmembrane</keyword>
<sequence>MPYSWVFTAYLCIKCYTYIHLLNLYLYDDSLAKRFIRNSAYLHSMTPMAGFCGRVPGNVLDAFRVEPPAAKTAGSLLDPLLEVDGSERRLKLIYIITNNGSSSGLCCP</sequence>
<evidence type="ECO:0000256" key="1">
    <source>
        <dbReference type="SAM" id="Phobius"/>
    </source>
</evidence>
<gene>
    <name evidence="2" type="ORF">BC936DRAFT_148292</name>
</gene>
<organism evidence="2 3">
    <name type="scientific">Jimgerdemannia flammicorona</name>
    <dbReference type="NCBI Taxonomy" id="994334"/>
    <lineage>
        <taxon>Eukaryota</taxon>
        <taxon>Fungi</taxon>
        <taxon>Fungi incertae sedis</taxon>
        <taxon>Mucoromycota</taxon>
        <taxon>Mucoromycotina</taxon>
        <taxon>Endogonomycetes</taxon>
        <taxon>Endogonales</taxon>
        <taxon>Endogonaceae</taxon>
        <taxon>Jimgerdemannia</taxon>
    </lineage>
</organism>
<evidence type="ECO:0000313" key="2">
    <source>
        <dbReference type="EMBL" id="RUP45343.1"/>
    </source>
</evidence>
<feature type="transmembrane region" description="Helical" evidence="1">
    <location>
        <begin position="6"/>
        <end position="27"/>
    </location>
</feature>
<proteinExistence type="predicted"/>
<reference evidence="2 3" key="1">
    <citation type="journal article" date="2018" name="New Phytol.">
        <title>Phylogenomics of Endogonaceae and evolution of mycorrhizas within Mucoromycota.</title>
        <authorList>
            <person name="Chang Y."/>
            <person name="Desiro A."/>
            <person name="Na H."/>
            <person name="Sandor L."/>
            <person name="Lipzen A."/>
            <person name="Clum A."/>
            <person name="Barry K."/>
            <person name="Grigoriev I.V."/>
            <person name="Martin F.M."/>
            <person name="Stajich J.E."/>
            <person name="Smith M.E."/>
            <person name="Bonito G."/>
            <person name="Spatafora J.W."/>
        </authorList>
    </citation>
    <scope>NUCLEOTIDE SEQUENCE [LARGE SCALE GENOMIC DNA]</scope>
    <source>
        <strain evidence="2 3">GMNB39</strain>
    </source>
</reference>
<name>A0A433D3I3_9FUNG</name>
<keyword evidence="3" id="KW-1185">Reference proteome</keyword>
<accession>A0A433D3I3</accession>
<protein>
    <submittedName>
        <fullName evidence="2">Uncharacterized protein</fullName>
    </submittedName>
</protein>
<keyword evidence="1" id="KW-1133">Transmembrane helix</keyword>
<comment type="caution">
    <text evidence="2">The sequence shown here is derived from an EMBL/GenBank/DDBJ whole genome shotgun (WGS) entry which is preliminary data.</text>
</comment>